<dbReference type="OrthoDB" id="7581588at2"/>
<evidence type="ECO:0000313" key="3">
    <source>
        <dbReference type="Proteomes" id="UP000285023"/>
    </source>
</evidence>
<dbReference type="EMBL" id="QXTF01000005">
    <property type="protein sequence ID" value="RIX26859.1"/>
    <property type="molecule type" value="Genomic_DNA"/>
</dbReference>
<reference evidence="2 3" key="1">
    <citation type="submission" date="2018-09" db="EMBL/GenBank/DDBJ databases">
        <title>Sphingomonas sp. DAC4.</title>
        <authorList>
            <person name="Seo T."/>
        </authorList>
    </citation>
    <scope>NUCLEOTIDE SEQUENCE [LARGE SCALE GENOMIC DNA]</scope>
    <source>
        <strain evidence="2 3">DAC4</strain>
    </source>
</reference>
<accession>A0A418PXY7</accession>
<protein>
    <recommendedName>
        <fullName evidence="4">DUF5666 domain-containing protein</fullName>
    </recommendedName>
</protein>
<gene>
    <name evidence="2" type="ORF">D3M59_11780</name>
</gene>
<sequence>MTRTMKMVLMVAGIALAATTATAAVAAWAPDQSTPRGFNWEIKDGKRVPKGQRQTNADGSWKEEIRQGKCVTVKEKSASGEYKETRRCD</sequence>
<dbReference type="AlphaFoldDB" id="A0A418PXY7"/>
<organism evidence="2 3">
    <name type="scientific">Sphingomonas edaphi</name>
    <dbReference type="NCBI Taxonomy" id="2315689"/>
    <lineage>
        <taxon>Bacteria</taxon>
        <taxon>Pseudomonadati</taxon>
        <taxon>Pseudomonadota</taxon>
        <taxon>Alphaproteobacteria</taxon>
        <taxon>Sphingomonadales</taxon>
        <taxon>Sphingomonadaceae</taxon>
        <taxon>Sphingomonas</taxon>
    </lineage>
</organism>
<evidence type="ECO:0000256" key="1">
    <source>
        <dbReference type="SAM" id="SignalP"/>
    </source>
</evidence>
<feature type="chain" id="PRO_5018989850" description="DUF5666 domain-containing protein" evidence="1">
    <location>
        <begin position="24"/>
        <end position="89"/>
    </location>
</feature>
<comment type="caution">
    <text evidence="2">The sequence shown here is derived from an EMBL/GenBank/DDBJ whole genome shotgun (WGS) entry which is preliminary data.</text>
</comment>
<dbReference type="RefSeq" id="WP_119533876.1">
    <property type="nucleotide sequence ID" value="NZ_QXTF01000005.1"/>
</dbReference>
<feature type="signal peptide" evidence="1">
    <location>
        <begin position="1"/>
        <end position="23"/>
    </location>
</feature>
<keyword evidence="3" id="KW-1185">Reference proteome</keyword>
<evidence type="ECO:0000313" key="2">
    <source>
        <dbReference type="EMBL" id="RIX26859.1"/>
    </source>
</evidence>
<evidence type="ECO:0008006" key="4">
    <source>
        <dbReference type="Google" id="ProtNLM"/>
    </source>
</evidence>
<proteinExistence type="predicted"/>
<name>A0A418PXY7_9SPHN</name>
<keyword evidence="1" id="KW-0732">Signal</keyword>
<dbReference type="Proteomes" id="UP000285023">
    <property type="component" value="Unassembled WGS sequence"/>
</dbReference>